<dbReference type="InterPro" id="IPR050951">
    <property type="entry name" value="Retrovirus_Pol_polyprotein"/>
</dbReference>
<dbReference type="InterPro" id="IPR036397">
    <property type="entry name" value="RNaseH_sf"/>
</dbReference>
<keyword evidence="7" id="KW-1185">Reference proteome</keyword>
<evidence type="ECO:0000256" key="2">
    <source>
        <dbReference type="ARBA" id="ARBA00012180"/>
    </source>
</evidence>
<dbReference type="PROSITE" id="PS50878">
    <property type="entry name" value="RT_POL"/>
    <property type="match status" value="1"/>
</dbReference>
<dbReference type="OMA" id="RTVGDMN"/>
<dbReference type="GO" id="GO:0015074">
    <property type="term" value="P:DNA integration"/>
    <property type="evidence" value="ECO:0007669"/>
    <property type="project" value="InterPro"/>
</dbReference>
<dbReference type="InterPro" id="IPR043128">
    <property type="entry name" value="Rev_trsase/Diguanyl_cyclase"/>
</dbReference>
<protein>
    <recommendedName>
        <fullName evidence="3">Gypsy retrotransposon integrase-like protein 1</fullName>
        <ecNumber evidence="2">3.1.26.4</ecNumber>
    </recommendedName>
</protein>
<dbReference type="SUPFAM" id="SSF50630">
    <property type="entry name" value="Acid proteases"/>
    <property type="match status" value="1"/>
</dbReference>
<comment type="similarity">
    <text evidence="1">Belongs to the beta type-B retroviral polymerase family. HERV class-II K(HML-2) pol subfamily.</text>
</comment>
<feature type="domain" description="Reverse transcriptase" evidence="4">
    <location>
        <begin position="334"/>
        <end position="513"/>
    </location>
</feature>
<evidence type="ECO:0000313" key="6">
    <source>
        <dbReference type="Ensembl" id="ENSCCRP00000178782.1"/>
    </source>
</evidence>
<dbReference type="GeneTree" id="ENSGT01100000263500"/>
<dbReference type="Gene3D" id="3.10.20.370">
    <property type="match status" value="1"/>
</dbReference>
<name>A0A9J8D8U1_CYPCA</name>
<feature type="domain" description="Integrase catalytic" evidence="5">
    <location>
        <begin position="954"/>
        <end position="1112"/>
    </location>
</feature>
<dbReference type="EC" id="3.1.26.4" evidence="2"/>
<evidence type="ECO:0000259" key="4">
    <source>
        <dbReference type="PROSITE" id="PS50878"/>
    </source>
</evidence>
<proteinExistence type="inferred from homology"/>
<dbReference type="InterPro" id="IPR041577">
    <property type="entry name" value="RT_RNaseH_2"/>
</dbReference>
<reference evidence="6" key="2">
    <citation type="submission" date="2025-09" db="UniProtKB">
        <authorList>
            <consortium name="Ensembl"/>
        </authorList>
    </citation>
    <scope>IDENTIFICATION</scope>
</reference>
<dbReference type="Proteomes" id="UP001108240">
    <property type="component" value="Unplaced"/>
</dbReference>
<dbReference type="Pfam" id="PF17919">
    <property type="entry name" value="RT_RNaseH_2"/>
    <property type="match status" value="1"/>
</dbReference>
<dbReference type="CDD" id="cd01647">
    <property type="entry name" value="RT_LTR"/>
    <property type="match status" value="1"/>
</dbReference>
<dbReference type="GO" id="GO:0004523">
    <property type="term" value="F:RNA-DNA hybrid ribonuclease activity"/>
    <property type="evidence" value="ECO:0007669"/>
    <property type="project" value="UniProtKB-EC"/>
</dbReference>
<dbReference type="FunFam" id="3.30.70.270:FF:000020">
    <property type="entry name" value="Transposon Tf2-6 polyprotein-like Protein"/>
    <property type="match status" value="1"/>
</dbReference>
<accession>A0A9J8D8U1</accession>
<dbReference type="Pfam" id="PF00665">
    <property type="entry name" value="rve"/>
    <property type="match status" value="1"/>
</dbReference>
<dbReference type="InterPro" id="IPR001584">
    <property type="entry name" value="Integrase_cat-core"/>
</dbReference>
<dbReference type="InterPro" id="IPR043502">
    <property type="entry name" value="DNA/RNA_pol_sf"/>
</dbReference>
<dbReference type="AlphaFoldDB" id="A0A9J8D8U1"/>
<dbReference type="CDD" id="cd00303">
    <property type="entry name" value="retropepsin_like"/>
    <property type="match status" value="1"/>
</dbReference>
<dbReference type="InterPro" id="IPR012337">
    <property type="entry name" value="RNaseH-like_sf"/>
</dbReference>
<dbReference type="FunFam" id="1.10.340.70:FF:000001">
    <property type="entry name" value="Retrovirus-related Pol polyprotein from transposon gypsy-like Protein"/>
    <property type="match status" value="1"/>
</dbReference>
<dbReference type="FunFam" id="3.30.420.10:FF:000269">
    <property type="entry name" value="Uncharacterized protein"/>
    <property type="match status" value="1"/>
</dbReference>
<dbReference type="Gene3D" id="3.10.10.10">
    <property type="entry name" value="HIV Type 1 Reverse Transcriptase, subunit A, domain 1"/>
    <property type="match status" value="1"/>
</dbReference>
<dbReference type="Gene3D" id="3.30.420.10">
    <property type="entry name" value="Ribonuclease H-like superfamily/Ribonuclease H"/>
    <property type="match status" value="1"/>
</dbReference>
<evidence type="ECO:0000256" key="3">
    <source>
        <dbReference type="ARBA" id="ARBA00039658"/>
    </source>
</evidence>
<evidence type="ECO:0000313" key="7">
    <source>
        <dbReference type="Proteomes" id="UP001108240"/>
    </source>
</evidence>
<dbReference type="Pfam" id="PF17921">
    <property type="entry name" value="Integrase_H2C2"/>
    <property type="match status" value="1"/>
</dbReference>
<organism evidence="6 7">
    <name type="scientific">Cyprinus carpio carpio</name>
    <dbReference type="NCBI Taxonomy" id="630221"/>
    <lineage>
        <taxon>Eukaryota</taxon>
        <taxon>Metazoa</taxon>
        <taxon>Chordata</taxon>
        <taxon>Craniata</taxon>
        <taxon>Vertebrata</taxon>
        <taxon>Euteleostomi</taxon>
        <taxon>Actinopterygii</taxon>
        <taxon>Neopterygii</taxon>
        <taxon>Teleostei</taxon>
        <taxon>Ostariophysi</taxon>
        <taxon>Cypriniformes</taxon>
        <taxon>Cyprinidae</taxon>
        <taxon>Cyprininae</taxon>
        <taxon>Cyprinus</taxon>
    </lineage>
</organism>
<dbReference type="PANTHER" id="PTHR37984">
    <property type="entry name" value="PROTEIN CBG26694"/>
    <property type="match status" value="1"/>
</dbReference>
<dbReference type="InterPro" id="IPR000477">
    <property type="entry name" value="RT_dom"/>
</dbReference>
<dbReference type="FunFam" id="3.10.20.370:FF:000001">
    <property type="entry name" value="Retrovirus-related Pol polyprotein from transposon 17.6-like protein"/>
    <property type="match status" value="1"/>
</dbReference>
<dbReference type="SUPFAM" id="SSF53098">
    <property type="entry name" value="Ribonuclease H-like"/>
    <property type="match status" value="1"/>
</dbReference>
<dbReference type="PROSITE" id="PS50994">
    <property type="entry name" value="INTEGRASE"/>
    <property type="match status" value="1"/>
</dbReference>
<sequence>MSVVQLKVNGHECDSLLDSGSQVTIIFEAWYKQHLSDVPIHPVTGLAIWGLSESSYPYLGYVMVDVEFPAKITGTHETLSVLALICPGPCSPDQTPVILGTNANLFKRLARLCRESAGVDIAQTLGINVDSVSEELSCDPAKISGEDEGVGSVRWLGPGPLSLSPGGDCVAICNVELNEPLGEEVLLVEASPDATLPVGVLLQPMVVPHSEMDVHHFPVLMHNESLKDTVIPVGTVVGHLYSAEPVISTPKTGEFDTNLINFGDSPIPETWKQRLRQALSQRASVFSLHEWDVGLAKGVEHHIRLSDSRPFRERSRRLAPADIDDVRKHIQELMKSGIIKESRSPYASPIVIARKKNGSVRMCIDYRTLNARTVPDQYTTPRIDDALDCLSGSRWFSVLDLRSGYYQIAMSEQDKEKTAFICPLGFYQFERMPQGITGAPATFQRLMEKAVGDMNLIQVLVYLDDLIVFGKSLEEHEERLLKVLDRLAQVGLKVSLDKCQFCQTKVKYVGHIVSAEGVATDPDKVKAVSTWPQPTDLKSLRSFLGFCGYYRRFIANYAAIVRPLTELTKGYAPTQRGKKWEKDRSKAYLKESEPFGDRWNQSCSDAFEQIIQCLTNAPVLAFADPCKPYILHVDASLKGLGAVLYQEHSSGLQPVAFASRKLSNSEQKYPIHQLEFLALKWAVVDKFHDYLYGARFTVRTDNNPLTYVLTTAKLSATGHRWLAALSTYDFDVLYRPGKNNTDADLLSRNMADEEIREGWQSISETDVRAICQEVHVDLKLSKSPRYVEQLAASPECIPDVYAFPVQLECDFLEQKSIADLTRAQKNDVVLRKVIEALKQGTWPTEVKVNSELWLMKREKNRLLIKEGLLFRCSQTPSGEEVSQLVLPTEFREDVCRLLHDDMGHLGVERTTDLIRSRFYWPKMACEVEQYIKNCGECITRKTPCSKAAPLHQITSNGPMDLVCIDFLSLEPDSKGISNILVVTDHFTRYAQAFPSRNQTARTVAKILVDKYFVHYGLPGRIHSDQGRDFESNLIKELLLLLGIRKSRTTPYHPQGDAQPERFNRTLLSMLGTLGHEKKRQWSQHVGYLVHAYNSTKCDATGYSPYYLMFGREARLPVDLCFQTSAEGTEERQHFQYVAKLKKDLKEAYQLASETSNKVHQRNKRAYDSSIKFQVLDVGDRVLLKNLGLRGKHKLQSV</sequence>
<dbReference type="InterPro" id="IPR041588">
    <property type="entry name" value="Integrase_H2C2"/>
</dbReference>
<dbReference type="InterPro" id="IPR021109">
    <property type="entry name" value="Peptidase_aspartic_dom_sf"/>
</dbReference>
<evidence type="ECO:0000259" key="5">
    <source>
        <dbReference type="PROSITE" id="PS50994"/>
    </source>
</evidence>
<dbReference type="GO" id="GO:0003676">
    <property type="term" value="F:nucleic acid binding"/>
    <property type="evidence" value="ECO:0007669"/>
    <property type="project" value="InterPro"/>
</dbReference>
<dbReference type="Ensembl" id="ENSCCRT00000107866.1">
    <property type="protein sequence ID" value="ENSCCRP00000178782.1"/>
    <property type="gene ID" value="ENSCCRG00000065043.1"/>
</dbReference>
<dbReference type="SUPFAM" id="SSF56672">
    <property type="entry name" value="DNA/RNA polymerases"/>
    <property type="match status" value="1"/>
</dbReference>
<dbReference type="Gene3D" id="1.10.340.70">
    <property type="match status" value="1"/>
</dbReference>
<evidence type="ECO:0000256" key="1">
    <source>
        <dbReference type="ARBA" id="ARBA00010879"/>
    </source>
</evidence>
<dbReference type="Pfam" id="PF00078">
    <property type="entry name" value="RVT_1"/>
    <property type="match status" value="1"/>
</dbReference>
<dbReference type="CDD" id="cd09274">
    <property type="entry name" value="RNase_HI_RT_Ty3"/>
    <property type="match status" value="1"/>
</dbReference>
<dbReference type="Gene3D" id="3.30.70.270">
    <property type="match status" value="2"/>
</dbReference>
<reference evidence="6" key="1">
    <citation type="submission" date="2025-08" db="UniProtKB">
        <authorList>
            <consortium name="Ensembl"/>
        </authorList>
    </citation>
    <scope>IDENTIFICATION</scope>
</reference>
<dbReference type="FunFam" id="3.10.10.10:FF:000004">
    <property type="entry name" value="Uncharacterized protein"/>
    <property type="match status" value="1"/>
</dbReference>
<dbReference type="PANTHER" id="PTHR37984:SF15">
    <property type="entry name" value="INTEGRASE CATALYTIC DOMAIN-CONTAINING PROTEIN"/>
    <property type="match status" value="1"/>
</dbReference>